<protein>
    <submittedName>
        <fullName evidence="2">Uncharacterized protein</fullName>
    </submittedName>
</protein>
<organism evidence="2 3">
    <name type="scientific">Mycena metata</name>
    <dbReference type="NCBI Taxonomy" id="1033252"/>
    <lineage>
        <taxon>Eukaryota</taxon>
        <taxon>Fungi</taxon>
        <taxon>Dikarya</taxon>
        <taxon>Basidiomycota</taxon>
        <taxon>Agaricomycotina</taxon>
        <taxon>Agaricomycetes</taxon>
        <taxon>Agaricomycetidae</taxon>
        <taxon>Agaricales</taxon>
        <taxon>Marasmiineae</taxon>
        <taxon>Mycenaceae</taxon>
        <taxon>Mycena</taxon>
    </lineage>
</organism>
<feature type="region of interest" description="Disordered" evidence="1">
    <location>
        <begin position="129"/>
        <end position="164"/>
    </location>
</feature>
<dbReference type="Proteomes" id="UP001215598">
    <property type="component" value="Unassembled WGS sequence"/>
</dbReference>
<feature type="compositionally biased region" description="Basic residues" evidence="1">
    <location>
        <begin position="199"/>
        <end position="209"/>
    </location>
</feature>
<accession>A0AAD7JIQ3</accession>
<dbReference type="EMBL" id="JARKIB010000027">
    <property type="protein sequence ID" value="KAJ7764737.1"/>
    <property type="molecule type" value="Genomic_DNA"/>
</dbReference>
<evidence type="ECO:0000313" key="2">
    <source>
        <dbReference type="EMBL" id="KAJ7764737.1"/>
    </source>
</evidence>
<gene>
    <name evidence="2" type="ORF">B0H16DRAFT_1525549</name>
</gene>
<keyword evidence="3" id="KW-1185">Reference proteome</keyword>
<feature type="compositionally biased region" description="Polar residues" evidence="1">
    <location>
        <begin position="134"/>
        <end position="147"/>
    </location>
</feature>
<evidence type="ECO:0000256" key="1">
    <source>
        <dbReference type="SAM" id="MobiDB-lite"/>
    </source>
</evidence>
<feature type="region of interest" description="Disordered" evidence="1">
    <location>
        <begin position="83"/>
        <end position="108"/>
    </location>
</feature>
<feature type="region of interest" description="Disordered" evidence="1">
    <location>
        <begin position="19"/>
        <end position="67"/>
    </location>
</feature>
<proteinExistence type="predicted"/>
<evidence type="ECO:0000313" key="3">
    <source>
        <dbReference type="Proteomes" id="UP001215598"/>
    </source>
</evidence>
<feature type="region of interest" description="Disordered" evidence="1">
    <location>
        <begin position="186"/>
        <end position="210"/>
    </location>
</feature>
<comment type="caution">
    <text evidence="2">The sequence shown here is derived from an EMBL/GenBank/DDBJ whole genome shotgun (WGS) entry which is preliminary data.</text>
</comment>
<sequence>MRQLPIPPPNASCCARITTAPQVPTHRRASLREHPASRAVAAPHSLVSPDPDLNCQPAATHPRRAREVSVDAPLALNAPVPRRSAFASAQNSRDLRLKPNPCALRTPPRLHSNAARVTLDIQRRRSVPFPLPQPQLSTFRPTQNAPTPRTKAPRKPGNFLARPRRSRANPVPAIATLVSKLTRARAISPHPRRLEPRRNTARKKSRTRVHAQAELAHIPLHTASADTQQRGIGP</sequence>
<reference evidence="2" key="1">
    <citation type="submission" date="2023-03" db="EMBL/GenBank/DDBJ databases">
        <title>Massive genome expansion in bonnet fungi (Mycena s.s.) driven by repeated elements and novel gene families across ecological guilds.</title>
        <authorList>
            <consortium name="Lawrence Berkeley National Laboratory"/>
            <person name="Harder C.B."/>
            <person name="Miyauchi S."/>
            <person name="Viragh M."/>
            <person name="Kuo A."/>
            <person name="Thoen E."/>
            <person name="Andreopoulos B."/>
            <person name="Lu D."/>
            <person name="Skrede I."/>
            <person name="Drula E."/>
            <person name="Henrissat B."/>
            <person name="Morin E."/>
            <person name="Kohler A."/>
            <person name="Barry K."/>
            <person name="LaButti K."/>
            <person name="Morin E."/>
            <person name="Salamov A."/>
            <person name="Lipzen A."/>
            <person name="Mereny Z."/>
            <person name="Hegedus B."/>
            <person name="Baldrian P."/>
            <person name="Stursova M."/>
            <person name="Weitz H."/>
            <person name="Taylor A."/>
            <person name="Grigoriev I.V."/>
            <person name="Nagy L.G."/>
            <person name="Martin F."/>
            <person name="Kauserud H."/>
        </authorList>
    </citation>
    <scope>NUCLEOTIDE SEQUENCE</scope>
    <source>
        <strain evidence="2">CBHHK182m</strain>
    </source>
</reference>
<dbReference type="AlphaFoldDB" id="A0AAD7JIQ3"/>
<name>A0AAD7JIQ3_9AGAR</name>